<dbReference type="Pfam" id="PF01381">
    <property type="entry name" value="HTH_3"/>
    <property type="match status" value="1"/>
</dbReference>
<dbReference type="InterPro" id="IPR010982">
    <property type="entry name" value="Lambda_DNA-bd_dom_sf"/>
</dbReference>
<evidence type="ECO:0000313" key="4">
    <source>
        <dbReference type="EMBL" id="KAA5420020.1"/>
    </source>
</evidence>
<dbReference type="PANTHER" id="PTHR46558:SF11">
    <property type="entry name" value="HTH-TYPE TRANSCRIPTIONAL REGULATOR XRE"/>
    <property type="match status" value="1"/>
</dbReference>
<dbReference type="EMBL" id="VVYX01000009">
    <property type="protein sequence ID" value="KAA5420020.1"/>
    <property type="molecule type" value="Genomic_DNA"/>
</dbReference>
<dbReference type="EMBL" id="JARFID010000003">
    <property type="protein sequence ID" value="MDE8693391.1"/>
    <property type="molecule type" value="Genomic_DNA"/>
</dbReference>
<dbReference type="Proteomes" id="UP001221924">
    <property type="component" value="Unassembled WGS sequence"/>
</dbReference>
<proteinExistence type="predicted"/>
<dbReference type="Proteomes" id="UP000482653">
    <property type="component" value="Unassembled WGS sequence"/>
</dbReference>
<reference evidence="6 7" key="1">
    <citation type="journal article" date="2019" name="Nat. Med.">
        <title>A library of human gut bacterial isolates paired with longitudinal multiomics data enables mechanistic microbiome research.</title>
        <authorList>
            <person name="Poyet M."/>
            <person name="Groussin M."/>
            <person name="Gibbons S.M."/>
            <person name="Avila-Pacheco J."/>
            <person name="Jiang X."/>
            <person name="Kearney S.M."/>
            <person name="Perrotta A.R."/>
            <person name="Berdy B."/>
            <person name="Zhao S."/>
            <person name="Lieberman T.D."/>
            <person name="Swanson P.K."/>
            <person name="Smith M."/>
            <person name="Roesemann S."/>
            <person name="Alexander J.E."/>
            <person name="Rich S.A."/>
            <person name="Livny J."/>
            <person name="Vlamakis H."/>
            <person name="Clish C."/>
            <person name="Bullock K."/>
            <person name="Deik A."/>
            <person name="Scott J."/>
            <person name="Pierce K.A."/>
            <person name="Xavier R.J."/>
            <person name="Alm E.J."/>
        </authorList>
    </citation>
    <scope>NUCLEOTIDE SEQUENCE [LARGE SCALE GENOMIC DNA]</scope>
    <source>
        <strain evidence="3 6">BIOML-A7</strain>
        <strain evidence="4 7">BIOML-A8</strain>
    </source>
</reference>
<evidence type="ECO:0000313" key="3">
    <source>
        <dbReference type="EMBL" id="KAA5409916.1"/>
    </source>
</evidence>
<evidence type="ECO:0000313" key="6">
    <source>
        <dbReference type="Proteomes" id="UP000325055"/>
    </source>
</evidence>
<dbReference type="CDD" id="cd00093">
    <property type="entry name" value="HTH_XRE"/>
    <property type="match status" value="1"/>
</dbReference>
<reference evidence="5" key="2">
    <citation type="submission" date="2023-03" db="EMBL/GenBank/DDBJ databases">
        <title>DFI Biobank Strains.</title>
        <authorList>
            <person name="Mostad J."/>
            <person name="Paddock L."/>
            <person name="Medina S."/>
            <person name="Waligurski E."/>
            <person name="Barat B."/>
            <person name="Smith R."/>
            <person name="Burgo V."/>
            <person name="Metcalfe C."/>
            <person name="Woodson C."/>
            <person name="Sundararajan A."/>
            <person name="Ramaswamy R."/>
            <person name="Lin H."/>
            <person name="Pamer E.G."/>
        </authorList>
    </citation>
    <scope>NUCLEOTIDE SEQUENCE</scope>
    <source>
        <strain evidence="5">DFI.9.5</strain>
    </source>
</reference>
<dbReference type="Proteomes" id="UP000325055">
    <property type="component" value="Unassembled WGS sequence"/>
</dbReference>
<protein>
    <submittedName>
        <fullName evidence="3">Helix-turn-helix transcriptional regulator</fullName>
    </submittedName>
</protein>
<keyword evidence="1" id="KW-0238">DNA-binding</keyword>
<sequence>METDLKKIVGQRLQLLRMEKNLTQEQMGEKLNLSTSAYCKIEYGETDLTLTRLNKIAEVMNMSAIDLFRKIDGNSYFNNSSTIGTSIGIARDCSTIKIEASEDLRELIKANSKMIDMLCKRIEMLENKIQ</sequence>
<name>A0A5M6ADS0_9BACE</name>
<dbReference type="PROSITE" id="PS50943">
    <property type="entry name" value="HTH_CROC1"/>
    <property type="match status" value="1"/>
</dbReference>
<gene>
    <name evidence="3" type="ORF">F2Y86_06930</name>
    <name evidence="4" type="ORF">F2Y87_08720</name>
    <name evidence="5" type="ORF">PZH42_04680</name>
</gene>
<evidence type="ECO:0000313" key="5">
    <source>
        <dbReference type="EMBL" id="MDE8693391.1"/>
    </source>
</evidence>
<evidence type="ECO:0000259" key="2">
    <source>
        <dbReference type="PROSITE" id="PS50943"/>
    </source>
</evidence>
<evidence type="ECO:0000313" key="7">
    <source>
        <dbReference type="Proteomes" id="UP000482653"/>
    </source>
</evidence>
<dbReference type="RefSeq" id="WP_007210887.1">
    <property type="nucleotide sequence ID" value="NZ_CAXKYC010000004.1"/>
</dbReference>
<dbReference type="EMBL" id="VVYW01000005">
    <property type="protein sequence ID" value="KAA5409916.1"/>
    <property type="molecule type" value="Genomic_DNA"/>
</dbReference>
<dbReference type="SUPFAM" id="SSF47413">
    <property type="entry name" value="lambda repressor-like DNA-binding domains"/>
    <property type="match status" value="1"/>
</dbReference>
<dbReference type="AlphaFoldDB" id="A0A5M6ADS0"/>
<feature type="domain" description="HTH cro/C1-type" evidence="2">
    <location>
        <begin position="13"/>
        <end position="67"/>
    </location>
</feature>
<dbReference type="SMART" id="SM00530">
    <property type="entry name" value="HTH_XRE"/>
    <property type="match status" value="1"/>
</dbReference>
<evidence type="ECO:0000256" key="1">
    <source>
        <dbReference type="ARBA" id="ARBA00023125"/>
    </source>
</evidence>
<dbReference type="InterPro" id="IPR001387">
    <property type="entry name" value="Cro/C1-type_HTH"/>
</dbReference>
<accession>A0A5M6ADS0</accession>
<dbReference type="Gene3D" id="1.10.260.40">
    <property type="entry name" value="lambda repressor-like DNA-binding domains"/>
    <property type="match status" value="1"/>
</dbReference>
<organism evidence="3 6">
    <name type="scientific">Bacteroides cellulosilyticus</name>
    <dbReference type="NCBI Taxonomy" id="246787"/>
    <lineage>
        <taxon>Bacteria</taxon>
        <taxon>Pseudomonadati</taxon>
        <taxon>Bacteroidota</taxon>
        <taxon>Bacteroidia</taxon>
        <taxon>Bacteroidales</taxon>
        <taxon>Bacteroidaceae</taxon>
        <taxon>Bacteroides</taxon>
    </lineage>
</organism>
<comment type="caution">
    <text evidence="3">The sequence shown here is derived from an EMBL/GenBank/DDBJ whole genome shotgun (WGS) entry which is preliminary data.</text>
</comment>
<dbReference type="PANTHER" id="PTHR46558">
    <property type="entry name" value="TRACRIPTIONAL REGULATORY PROTEIN-RELATED-RELATED"/>
    <property type="match status" value="1"/>
</dbReference>
<dbReference type="GO" id="GO:0003677">
    <property type="term" value="F:DNA binding"/>
    <property type="evidence" value="ECO:0007669"/>
    <property type="project" value="UniProtKB-KW"/>
</dbReference>